<dbReference type="Proteomes" id="UP000295525">
    <property type="component" value="Unassembled WGS sequence"/>
</dbReference>
<evidence type="ECO:0000313" key="6">
    <source>
        <dbReference type="EMBL" id="TCT10209.1"/>
    </source>
</evidence>
<dbReference type="AlphaFoldDB" id="A0A4R3MD69"/>
<dbReference type="InterPro" id="IPR002569">
    <property type="entry name" value="Met_Sox_Rdtase_MsrA_dom"/>
</dbReference>
<organism evidence="6 7">
    <name type="scientific">Paralcaligenes ureilyticus</name>
    <dbReference type="NCBI Taxonomy" id="627131"/>
    <lineage>
        <taxon>Bacteria</taxon>
        <taxon>Pseudomonadati</taxon>
        <taxon>Pseudomonadota</taxon>
        <taxon>Betaproteobacteria</taxon>
        <taxon>Burkholderiales</taxon>
        <taxon>Alcaligenaceae</taxon>
        <taxon>Paralcaligenes</taxon>
    </lineage>
</organism>
<gene>
    <name evidence="4" type="primary">msrA</name>
    <name evidence="6" type="ORF">EDC26_102165</name>
</gene>
<reference evidence="6 7" key="1">
    <citation type="submission" date="2019-03" db="EMBL/GenBank/DDBJ databases">
        <title>Genomic Encyclopedia of Type Strains, Phase IV (KMG-IV): sequencing the most valuable type-strain genomes for metagenomic binning, comparative biology and taxonomic classification.</title>
        <authorList>
            <person name="Goeker M."/>
        </authorList>
    </citation>
    <scope>NUCLEOTIDE SEQUENCE [LARGE SCALE GENOMIC DNA]</scope>
    <source>
        <strain evidence="6 7">DSM 24591</strain>
    </source>
</reference>
<dbReference type="SUPFAM" id="SSF55068">
    <property type="entry name" value="Peptide methionine sulfoxide reductase"/>
    <property type="match status" value="1"/>
</dbReference>
<protein>
    <recommendedName>
        <fullName evidence="4">Peptide methionine sulfoxide reductase MsrA</fullName>
        <shortName evidence="4">Protein-methionine-S-oxide reductase</shortName>
        <ecNumber evidence="4">1.8.4.11</ecNumber>
    </recommendedName>
    <alternativeName>
        <fullName evidence="4">Peptide-methionine (S)-S-oxide reductase</fullName>
        <shortName evidence="4">Peptide Met(O) reductase</shortName>
    </alternativeName>
</protein>
<comment type="catalytic activity">
    <reaction evidence="2 4">
        <text>L-methionyl-[protein] + [thioredoxin]-disulfide + H2O = L-methionyl-(S)-S-oxide-[protein] + [thioredoxin]-dithiol</text>
        <dbReference type="Rhea" id="RHEA:14217"/>
        <dbReference type="Rhea" id="RHEA-COMP:10698"/>
        <dbReference type="Rhea" id="RHEA-COMP:10700"/>
        <dbReference type="Rhea" id="RHEA-COMP:12313"/>
        <dbReference type="Rhea" id="RHEA-COMP:12315"/>
        <dbReference type="ChEBI" id="CHEBI:15377"/>
        <dbReference type="ChEBI" id="CHEBI:16044"/>
        <dbReference type="ChEBI" id="CHEBI:29950"/>
        <dbReference type="ChEBI" id="CHEBI:44120"/>
        <dbReference type="ChEBI" id="CHEBI:50058"/>
        <dbReference type="EC" id="1.8.4.11"/>
    </reaction>
</comment>
<comment type="function">
    <text evidence="4">Has an important function as a repair enzyme for proteins that have been inactivated by oxidation. Catalyzes the reversible oxidation-reduction of methionine sulfoxide in proteins to methionine.</text>
</comment>
<evidence type="ECO:0000259" key="5">
    <source>
        <dbReference type="Pfam" id="PF01625"/>
    </source>
</evidence>
<dbReference type="Pfam" id="PF01625">
    <property type="entry name" value="PMSR"/>
    <property type="match status" value="1"/>
</dbReference>
<dbReference type="GO" id="GO:0008113">
    <property type="term" value="F:peptide-methionine (S)-S-oxide reductase activity"/>
    <property type="evidence" value="ECO:0007669"/>
    <property type="project" value="UniProtKB-UniRule"/>
</dbReference>
<dbReference type="EMBL" id="SMAJ01000002">
    <property type="protein sequence ID" value="TCT10209.1"/>
    <property type="molecule type" value="Genomic_DNA"/>
</dbReference>
<evidence type="ECO:0000256" key="3">
    <source>
        <dbReference type="ARBA" id="ARBA00048782"/>
    </source>
</evidence>
<name>A0A4R3MD69_9BURK</name>
<keyword evidence="1 4" id="KW-0560">Oxidoreductase</keyword>
<dbReference type="EC" id="1.8.4.11" evidence="4"/>
<feature type="domain" description="Peptide methionine sulphoxide reductase MsrA" evidence="5">
    <location>
        <begin position="103"/>
        <end position="253"/>
    </location>
</feature>
<dbReference type="HAMAP" id="MF_01401">
    <property type="entry name" value="MsrA"/>
    <property type="match status" value="1"/>
</dbReference>
<dbReference type="GO" id="GO:0033744">
    <property type="term" value="F:L-methionine:thioredoxin-disulfide S-oxidoreductase activity"/>
    <property type="evidence" value="ECO:0007669"/>
    <property type="project" value="RHEA"/>
</dbReference>
<evidence type="ECO:0000313" key="7">
    <source>
        <dbReference type="Proteomes" id="UP000295525"/>
    </source>
</evidence>
<comment type="caution">
    <text evidence="6">The sequence shown here is derived from an EMBL/GenBank/DDBJ whole genome shotgun (WGS) entry which is preliminary data.</text>
</comment>
<dbReference type="NCBIfam" id="TIGR00401">
    <property type="entry name" value="msrA"/>
    <property type="match status" value="1"/>
</dbReference>
<proteinExistence type="inferred from homology"/>
<evidence type="ECO:0000256" key="4">
    <source>
        <dbReference type="HAMAP-Rule" id="MF_01401"/>
    </source>
</evidence>
<comment type="catalytic activity">
    <reaction evidence="3 4">
        <text>[thioredoxin]-disulfide + L-methionine + H2O = L-methionine (S)-S-oxide + [thioredoxin]-dithiol</text>
        <dbReference type="Rhea" id="RHEA:19993"/>
        <dbReference type="Rhea" id="RHEA-COMP:10698"/>
        <dbReference type="Rhea" id="RHEA-COMP:10700"/>
        <dbReference type="ChEBI" id="CHEBI:15377"/>
        <dbReference type="ChEBI" id="CHEBI:29950"/>
        <dbReference type="ChEBI" id="CHEBI:50058"/>
        <dbReference type="ChEBI" id="CHEBI:57844"/>
        <dbReference type="ChEBI" id="CHEBI:58772"/>
        <dbReference type="EC" id="1.8.4.11"/>
    </reaction>
</comment>
<evidence type="ECO:0000256" key="1">
    <source>
        <dbReference type="ARBA" id="ARBA00023002"/>
    </source>
</evidence>
<dbReference type="OrthoDB" id="4174719at2"/>
<dbReference type="PANTHER" id="PTHR43774">
    <property type="entry name" value="PEPTIDE METHIONINE SULFOXIDE REDUCTASE"/>
    <property type="match status" value="1"/>
</dbReference>
<sequence>MATTRQFGPLRIAAAIPGAVEPALAVRDFGSHKGCRYKNVPAAPVAAPLVGATVLRTLIKFAAIVAGALALQCSAYAFGNSENAVVIPPPAQDEPAGNAHTETAVFAGGCFWGVQGVFQHVQGVQSAVSGYAGGLASTAHYDIVSGGNTGHAESVQVIFDPTKVSYGALLQIFFSVAHNPTELNRQGPDTGTQYRSAIFPTSAEQQKVAQAYIGQLDAEHSFHQPIATRIEKYAGFYPAESYHQNFLTVHPNYPYIVINDLPKIAQLKRLFPERYRDDPVLVATS</sequence>
<dbReference type="Gene3D" id="3.30.1060.10">
    <property type="entry name" value="Peptide methionine sulphoxide reductase MsrA"/>
    <property type="match status" value="1"/>
</dbReference>
<feature type="active site" evidence="4">
    <location>
        <position position="110"/>
    </location>
</feature>
<accession>A0A4R3MD69</accession>
<evidence type="ECO:0000256" key="2">
    <source>
        <dbReference type="ARBA" id="ARBA00047806"/>
    </source>
</evidence>
<dbReference type="RefSeq" id="WP_132579809.1">
    <property type="nucleotide sequence ID" value="NZ_SMAJ01000002.1"/>
</dbReference>
<dbReference type="InterPro" id="IPR036509">
    <property type="entry name" value="Met_Sox_Rdtase_MsrA_sf"/>
</dbReference>
<keyword evidence="7" id="KW-1185">Reference proteome</keyword>
<dbReference type="PANTHER" id="PTHR43774:SF1">
    <property type="entry name" value="PEPTIDE METHIONINE SULFOXIDE REDUCTASE MSRA 2"/>
    <property type="match status" value="1"/>
</dbReference>
<comment type="similarity">
    <text evidence="4">Belongs to the MsrA Met sulfoxide reductase family.</text>
</comment>